<dbReference type="Gene3D" id="3.30.450.40">
    <property type="match status" value="1"/>
</dbReference>
<evidence type="ECO:0000259" key="1">
    <source>
        <dbReference type="Pfam" id="PF02954"/>
    </source>
</evidence>
<comment type="caution">
    <text evidence="2">The sequence shown here is derived from an EMBL/GenBank/DDBJ whole genome shotgun (WGS) entry which is preliminary data.</text>
</comment>
<dbReference type="InterPro" id="IPR029016">
    <property type="entry name" value="GAF-like_dom_sf"/>
</dbReference>
<protein>
    <submittedName>
        <fullName evidence="2">Transcriptional regulator of acetoin/glycerol metabolism</fullName>
    </submittedName>
</protein>
<dbReference type="PRINTS" id="PR01590">
    <property type="entry name" value="HTHFIS"/>
</dbReference>
<dbReference type="Proteomes" id="UP000776164">
    <property type="component" value="Unassembled WGS sequence"/>
</dbReference>
<proteinExistence type="predicted"/>
<feature type="domain" description="DNA binding HTH" evidence="1">
    <location>
        <begin position="304"/>
        <end position="344"/>
    </location>
</feature>
<gene>
    <name evidence="2" type="ORF">JOE66_000514</name>
</gene>
<dbReference type="RefSeq" id="WP_205106571.1">
    <property type="nucleotide sequence ID" value="NZ_BAAAHT010000018.1"/>
</dbReference>
<organism evidence="2 3">
    <name type="scientific">Subtercola frigoramans</name>
    <dbReference type="NCBI Taxonomy" id="120298"/>
    <lineage>
        <taxon>Bacteria</taxon>
        <taxon>Bacillati</taxon>
        <taxon>Actinomycetota</taxon>
        <taxon>Actinomycetes</taxon>
        <taxon>Micrococcales</taxon>
        <taxon>Microbacteriaceae</taxon>
        <taxon>Subtercola</taxon>
    </lineage>
</organism>
<reference evidence="2 3" key="1">
    <citation type="submission" date="2021-01" db="EMBL/GenBank/DDBJ databases">
        <title>Sequencing the genomes of 1000 actinobacteria strains.</title>
        <authorList>
            <person name="Klenk H.-P."/>
        </authorList>
    </citation>
    <scope>NUCLEOTIDE SEQUENCE [LARGE SCALE GENOMIC DNA]</scope>
    <source>
        <strain evidence="2 3">DSM 13057</strain>
    </source>
</reference>
<evidence type="ECO:0000313" key="3">
    <source>
        <dbReference type="Proteomes" id="UP000776164"/>
    </source>
</evidence>
<sequence length="349" mass="38178">MAYSSSWERFVETESVNGVRLPIAASWARSVESNPLEPSIEVHREPDRDDVLLRAARGVLDSVEEALASTTTWVSLADSNGIVIYEWSSTSSLHHRLENASVIKGTLLEEHAVGTNGVGLALATGASSRVRGAEHLNPAWHDLVCVAAPLVHPLSREVIGIANITALVAEENQHVKIALNSLTSGIQDSFASGLRTRHQRLLDAHLRVTRATPLMVITLDGHTMIAENSTELAGFDRDLIWSLIERTGASATQLTLPSGQRVRLFPVDNTDISAGCSLVFGAPIGAHTDRYRLHDAKWRSLGPIEQSERDVIVSVLREVEGNKSIAADRLQISRGTLYERLRRYGLEEI</sequence>
<dbReference type="InterPro" id="IPR002197">
    <property type="entry name" value="HTH_Fis"/>
</dbReference>
<name>A0ABS2L1B8_9MICO</name>
<dbReference type="EMBL" id="JAFBBU010000001">
    <property type="protein sequence ID" value="MBM7470880.1"/>
    <property type="molecule type" value="Genomic_DNA"/>
</dbReference>
<dbReference type="SUPFAM" id="SSF46689">
    <property type="entry name" value="Homeodomain-like"/>
    <property type="match status" value="1"/>
</dbReference>
<dbReference type="InterPro" id="IPR009057">
    <property type="entry name" value="Homeodomain-like_sf"/>
</dbReference>
<dbReference type="Pfam" id="PF02954">
    <property type="entry name" value="HTH_8"/>
    <property type="match status" value="1"/>
</dbReference>
<keyword evidence="3" id="KW-1185">Reference proteome</keyword>
<accession>A0ABS2L1B8</accession>
<evidence type="ECO:0000313" key="2">
    <source>
        <dbReference type="EMBL" id="MBM7470880.1"/>
    </source>
</evidence>
<dbReference type="Gene3D" id="1.10.10.60">
    <property type="entry name" value="Homeodomain-like"/>
    <property type="match status" value="1"/>
</dbReference>